<evidence type="ECO:0000313" key="1">
    <source>
        <dbReference type="EMBL" id="WVZ63153.1"/>
    </source>
</evidence>
<protein>
    <submittedName>
        <fullName evidence="1">Uncharacterized protein</fullName>
    </submittedName>
</protein>
<name>A0AAQ3SYG0_PASNO</name>
<keyword evidence="2" id="KW-1185">Reference proteome</keyword>
<evidence type="ECO:0000313" key="2">
    <source>
        <dbReference type="Proteomes" id="UP001341281"/>
    </source>
</evidence>
<dbReference type="Proteomes" id="UP001341281">
    <property type="component" value="Chromosome 03"/>
</dbReference>
<organism evidence="1 2">
    <name type="scientific">Paspalum notatum var. saurae</name>
    <dbReference type="NCBI Taxonomy" id="547442"/>
    <lineage>
        <taxon>Eukaryota</taxon>
        <taxon>Viridiplantae</taxon>
        <taxon>Streptophyta</taxon>
        <taxon>Embryophyta</taxon>
        <taxon>Tracheophyta</taxon>
        <taxon>Spermatophyta</taxon>
        <taxon>Magnoliopsida</taxon>
        <taxon>Liliopsida</taxon>
        <taxon>Poales</taxon>
        <taxon>Poaceae</taxon>
        <taxon>PACMAD clade</taxon>
        <taxon>Panicoideae</taxon>
        <taxon>Andropogonodae</taxon>
        <taxon>Paspaleae</taxon>
        <taxon>Paspalinae</taxon>
        <taxon>Paspalum</taxon>
    </lineage>
</organism>
<dbReference type="EMBL" id="CP144747">
    <property type="protein sequence ID" value="WVZ63153.1"/>
    <property type="molecule type" value="Genomic_DNA"/>
</dbReference>
<dbReference type="AlphaFoldDB" id="A0AAQ3SYG0"/>
<reference evidence="1 2" key="1">
    <citation type="submission" date="2024-02" db="EMBL/GenBank/DDBJ databases">
        <title>High-quality chromosome-scale genome assembly of Pensacola bahiagrass (Paspalum notatum Flugge var. saurae).</title>
        <authorList>
            <person name="Vega J.M."/>
            <person name="Podio M."/>
            <person name="Orjuela J."/>
            <person name="Siena L.A."/>
            <person name="Pessino S.C."/>
            <person name="Combes M.C."/>
            <person name="Mariac C."/>
            <person name="Albertini E."/>
            <person name="Pupilli F."/>
            <person name="Ortiz J.P.A."/>
            <person name="Leblanc O."/>
        </authorList>
    </citation>
    <scope>NUCLEOTIDE SEQUENCE [LARGE SCALE GENOMIC DNA]</scope>
    <source>
        <strain evidence="1">R1</strain>
        <tissue evidence="1">Leaf</tissue>
    </source>
</reference>
<gene>
    <name evidence="1" type="ORF">U9M48_012811</name>
</gene>
<accession>A0AAQ3SYG0</accession>
<sequence>MSPGSSARRQAIDFVCLGEELLLGSGKQPGLHPNVLQADSKKITGEQGRRLAKRHAGTLMAGGNLAVDGATNDDA</sequence>
<proteinExistence type="predicted"/>